<comment type="caution">
    <text evidence="3">The sequence shown here is derived from an EMBL/GenBank/DDBJ whole genome shotgun (WGS) entry which is preliminary data.</text>
</comment>
<keyword evidence="1" id="KW-0472">Membrane</keyword>
<keyword evidence="1" id="KW-1133">Transmembrane helix</keyword>
<name>A0A8H7PZW0_MORIS</name>
<sequence length="246" mass="26960">MVNQDPIAPHSAGISAYMSVHSATNLAYVRYFANQERAVSATFKSINASGFTVEYELIDGSKHDAFITFETPLTKREQIRPVLEAMAKEAEEALGMPSSLAGPPPIAAIAKSIYATATDAYTPPTSDVPLDTFYYPNGGLIVAITMGMGILYYYKGLSQAQANELPPALRQLYRVIPAHWYRPLWNVAAGLHVAEAVVAFGTCIHRGWYSTGNVLKWTISTGLFGFASMKKLRLHGRQVREGIKQD</sequence>
<accession>A0A8H7PZW0</accession>
<dbReference type="Gene3D" id="3.20.180.10">
    <property type="entry name" value="PNP-oxidase-like"/>
    <property type="match status" value="1"/>
</dbReference>
<feature type="transmembrane region" description="Helical" evidence="1">
    <location>
        <begin position="133"/>
        <end position="154"/>
    </location>
</feature>
<dbReference type="Pfam" id="PF14934">
    <property type="entry name" value="TMEM254"/>
    <property type="match status" value="1"/>
</dbReference>
<keyword evidence="4" id="KW-1185">Reference proteome</keyword>
<dbReference type="Pfam" id="PF10615">
    <property type="entry name" value="DUF2470"/>
    <property type="match status" value="1"/>
</dbReference>
<dbReference type="InterPro" id="IPR028110">
    <property type="entry name" value="TMEM254"/>
</dbReference>
<dbReference type="EMBL" id="JAEPQZ010000003">
    <property type="protein sequence ID" value="KAG2183206.1"/>
    <property type="molecule type" value="Genomic_DNA"/>
</dbReference>
<evidence type="ECO:0000259" key="2">
    <source>
        <dbReference type="Pfam" id="PF10615"/>
    </source>
</evidence>
<reference evidence="3" key="1">
    <citation type="submission" date="2020-12" db="EMBL/GenBank/DDBJ databases">
        <title>Metabolic potential, ecology and presence of endohyphal bacteria is reflected in genomic diversity of Mucoromycotina.</title>
        <authorList>
            <person name="Muszewska A."/>
            <person name="Okrasinska A."/>
            <person name="Steczkiewicz K."/>
            <person name="Drgas O."/>
            <person name="Orlowska M."/>
            <person name="Perlinska-Lenart U."/>
            <person name="Aleksandrzak-Piekarczyk T."/>
            <person name="Szatraj K."/>
            <person name="Zielenkiewicz U."/>
            <person name="Pilsyk S."/>
            <person name="Malc E."/>
            <person name="Mieczkowski P."/>
            <person name="Kruszewska J.S."/>
            <person name="Biernat P."/>
            <person name="Pawlowska J."/>
        </authorList>
    </citation>
    <scope>NUCLEOTIDE SEQUENCE</scope>
    <source>
        <strain evidence="3">WA0000067209</strain>
    </source>
</reference>
<feature type="domain" description="DUF2470" evidence="2">
    <location>
        <begin position="11"/>
        <end position="86"/>
    </location>
</feature>
<dbReference type="InterPro" id="IPR019595">
    <property type="entry name" value="DUF2470"/>
</dbReference>
<gene>
    <name evidence="3" type="ORF">INT43_006210</name>
</gene>
<dbReference type="OrthoDB" id="5553410at2759"/>
<evidence type="ECO:0000313" key="3">
    <source>
        <dbReference type="EMBL" id="KAG2183206.1"/>
    </source>
</evidence>
<dbReference type="InterPro" id="IPR037119">
    <property type="entry name" value="Haem_oxidase_HugZ-like_sf"/>
</dbReference>
<dbReference type="AlphaFoldDB" id="A0A8H7PZW0"/>
<proteinExistence type="predicted"/>
<keyword evidence="1" id="KW-0812">Transmembrane</keyword>
<evidence type="ECO:0000256" key="1">
    <source>
        <dbReference type="SAM" id="Phobius"/>
    </source>
</evidence>
<dbReference type="Proteomes" id="UP000654370">
    <property type="component" value="Unassembled WGS sequence"/>
</dbReference>
<organism evidence="3 4">
    <name type="scientific">Mortierella isabellina</name>
    <name type="common">Filamentous fungus</name>
    <name type="synonym">Umbelopsis isabellina</name>
    <dbReference type="NCBI Taxonomy" id="91625"/>
    <lineage>
        <taxon>Eukaryota</taxon>
        <taxon>Fungi</taxon>
        <taxon>Fungi incertae sedis</taxon>
        <taxon>Mucoromycota</taxon>
        <taxon>Mucoromycotina</taxon>
        <taxon>Umbelopsidomycetes</taxon>
        <taxon>Umbelopsidales</taxon>
        <taxon>Umbelopsidaceae</taxon>
        <taxon>Umbelopsis</taxon>
    </lineage>
</organism>
<evidence type="ECO:0000313" key="4">
    <source>
        <dbReference type="Proteomes" id="UP000654370"/>
    </source>
</evidence>
<protein>
    <recommendedName>
        <fullName evidence="2">DUF2470 domain-containing protein</fullName>
    </recommendedName>
</protein>